<dbReference type="SUPFAM" id="SSF56112">
    <property type="entry name" value="Protein kinase-like (PK-like)"/>
    <property type="match status" value="1"/>
</dbReference>
<dbReference type="Proteomes" id="UP000663873">
    <property type="component" value="Unassembled WGS sequence"/>
</dbReference>
<dbReference type="Pfam" id="PF00069">
    <property type="entry name" value="Pkinase"/>
    <property type="match status" value="1"/>
</dbReference>
<dbReference type="GO" id="GO:0004672">
    <property type="term" value="F:protein kinase activity"/>
    <property type="evidence" value="ECO:0007669"/>
    <property type="project" value="InterPro"/>
</dbReference>
<evidence type="ECO:0000313" key="2">
    <source>
        <dbReference type="EMBL" id="CAF4812355.1"/>
    </source>
</evidence>
<organism evidence="2 3">
    <name type="scientific">Rotaria socialis</name>
    <dbReference type="NCBI Taxonomy" id="392032"/>
    <lineage>
        <taxon>Eukaryota</taxon>
        <taxon>Metazoa</taxon>
        <taxon>Spiralia</taxon>
        <taxon>Gnathifera</taxon>
        <taxon>Rotifera</taxon>
        <taxon>Eurotatoria</taxon>
        <taxon>Bdelloidea</taxon>
        <taxon>Philodinida</taxon>
        <taxon>Philodinidae</taxon>
        <taxon>Rotaria</taxon>
    </lineage>
</organism>
<gene>
    <name evidence="2" type="ORF">UJA718_LOCUS41784</name>
</gene>
<sequence>MWIITELVSESTLKDYVDKHKSQITVRVILSLTRQLLNIIQRCDKARVIHRNLEPNNIMVQRAQVHASVDEVKLILIDFDLCWFDSQQSQISEEDDLKMIEHVIKRHSTDNVKQTFDNIFSKLT</sequence>
<name>A0A821PW62_9BILA</name>
<feature type="domain" description="Protein kinase" evidence="1">
    <location>
        <begin position="1"/>
        <end position="124"/>
    </location>
</feature>
<dbReference type="AlphaFoldDB" id="A0A821PW62"/>
<dbReference type="InterPro" id="IPR000719">
    <property type="entry name" value="Prot_kinase_dom"/>
</dbReference>
<dbReference type="InterPro" id="IPR011009">
    <property type="entry name" value="Kinase-like_dom_sf"/>
</dbReference>
<comment type="caution">
    <text evidence="2">The sequence shown here is derived from an EMBL/GenBank/DDBJ whole genome shotgun (WGS) entry which is preliminary data.</text>
</comment>
<dbReference type="GO" id="GO:0005524">
    <property type="term" value="F:ATP binding"/>
    <property type="evidence" value="ECO:0007669"/>
    <property type="project" value="InterPro"/>
</dbReference>
<reference evidence="2" key="1">
    <citation type="submission" date="2021-02" db="EMBL/GenBank/DDBJ databases">
        <authorList>
            <person name="Nowell W R."/>
        </authorList>
    </citation>
    <scope>NUCLEOTIDE SEQUENCE</scope>
</reference>
<accession>A0A821PW62</accession>
<dbReference type="Gene3D" id="1.10.510.10">
    <property type="entry name" value="Transferase(Phosphotransferase) domain 1"/>
    <property type="match status" value="1"/>
</dbReference>
<dbReference type="PROSITE" id="PS50011">
    <property type="entry name" value="PROTEIN_KINASE_DOM"/>
    <property type="match status" value="1"/>
</dbReference>
<keyword evidence="3" id="KW-1185">Reference proteome</keyword>
<dbReference type="EMBL" id="CAJOBP010050889">
    <property type="protein sequence ID" value="CAF4812355.1"/>
    <property type="molecule type" value="Genomic_DNA"/>
</dbReference>
<evidence type="ECO:0000313" key="3">
    <source>
        <dbReference type="Proteomes" id="UP000663873"/>
    </source>
</evidence>
<proteinExistence type="predicted"/>
<protein>
    <recommendedName>
        <fullName evidence="1">Protein kinase domain-containing protein</fullName>
    </recommendedName>
</protein>
<evidence type="ECO:0000259" key="1">
    <source>
        <dbReference type="PROSITE" id="PS50011"/>
    </source>
</evidence>
<feature type="non-terminal residue" evidence="2">
    <location>
        <position position="124"/>
    </location>
</feature>